<reference evidence="2" key="2">
    <citation type="submission" date="2018-04" db="EMBL/GenBank/DDBJ databases">
        <title>OnivRS2 (Oryza nivara Reference Sequence Version 2).</title>
        <authorList>
            <person name="Zhang J."/>
            <person name="Kudrna D."/>
            <person name="Lee S."/>
            <person name="Talag J."/>
            <person name="Rajasekar S."/>
            <person name="Welchert J."/>
            <person name="Hsing Y.-I."/>
            <person name="Wing R.A."/>
        </authorList>
    </citation>
    <scope>NUCLEOTIDE SEQUENCE [LARGE SCALE GENOMIC DNA]</scope>
    <source>
        <strain evidence="2">SL10</strain>
    </source>
</reference>
<name>A0A0E0I1J0_ORYNI</name>
<protein>
    <submittedName>
        <fullName evidence="2">Uncharacterized protein</fullName>
    </submittedName>
</protein>
<dbReference type="HOGENOM" id="CLU_2762163_0_0_1"/>
<proteinExistence type="predicted"/>
<organism evidence="2">
    <name type="scientific">Oryza nivara</name>
    <name type="common">Indian wild rice</name>
    <name type="synonym">Oryza sativa f. spontanea</name>
    <dbReference type="NCBI Taxonomy" id="4536"/>
    <lineage>
        <taxon>Eukaryota</taxon>
        <taxon>Viridiplantae</taxon>
        <taxon>Streptophyta</taxon>
        <taxon>Embryophyta</taxon>
        <taxon>Tracheophyta</taxon>
        <taxon>Spermatophyta</taxon>
        <taxon>Magnoliopsida</taxon>
        <taxon>Liliopsida</taxon>
        <taxon>Poales</taxon>
        <taxon>Poaceae</taxon>
        <taxon>BOP clade</taxon>
        <taxon>Oryzoideae</taxon>
        <taxon>Oryzeae</taxon>
        <taxon>Oryzinae</taxon>
        <taxon>Oryza</taxon>
    </lineage>
</organism>
<dbReference type="Gramene" id="ONIVA07G14810.4">
    <property type="protein sequence ID" value="ONIVA07G14810.4"/>
    <property type="gene ID" value="ONIVA07G14810"/>
</dbReference>
<dbReference type="EnsemblPlants" id="ONIVA07G14810.4">
    <property type="protein sequence ID" value="ONIVA07G14810.4"/>
    <property type="gene ID" value="ONIVA07G14810"/>
</dbReference>
<feature type="compositionally biased region" description="Basic and acidic residues" evidence="1">
    <location>
        <begin position="22"/>
        <end position="31"/>
    </location>
</feature>
<evidence type="ECO:0000313" key="2">
    <source>
        <dbReference type="EnsemblPlants" id="ONIVA07G14810.4"/>
    </source>
</evidence>
<sequence>MAAGGRRTLETGGGPAPSDQGESLRSRESSDRGASSWARTAHHLFDELRGKSGKNTGMWEGPSLLVSNKS</sequence>
<evidence type="ECO:0000313" key="3">
    <source>
        <dbReference type="Proteomes" id="UP000006591"/>
    </source>
</evidence>
<dbReference type="AlphaFoldDB" id="A0A0E0I1J0"/>
<dbReference type="Proteomes" id="UP000006591">
    <property type="component" value="Chromosome 7"/>
</dbReference>
<reference evidence="2" key="1">
    <citation type="submission" date="2015-04" db="UniProtKB">
        <authorList>
            <consortium name="EnsemblPlants"/>
        </authorList>
    </citation>
    <scope>IDENTIFICATION</scope>
    <source>
        <strain evidence="2">SL10</strain>
    </source>
</reference>
<feature type="region of interest" description="Disordered" evidence="1">
    <location>
        <begin position="1"/>
        <end position="70"/>
    </location>
</feature>
<accession>A0A0E0I1J0</accession>
<keyword evidence="3" id="KW-1185">Reference proteome</keyword>
<evidence type="ECO:0000256" key="1">
    <source>
        <dbReference type="SAM" id="MobiDB-lite"/>
    </source>
</evidence>